<dbReference type="GO" id="GO:0005576">
    <property type="term" value="C:extracellular region"/>
    <property type="evidence" value="ECO:0007669"/>
    <property type="project" value="UniProtKB-SubCell"/>
</dbReference>
<dbReference type="SUPFAM" id="SSF81296">
    <property type="entry name" value="E set domains"/>
    <property type="match status" value="2"/>
</dbReference>
<dbReference type="eggNOG" id="KOG4063">
    <property type="taxonomic scope" value="Eukaryota"/>
</dbReference>
<dbReference type="STRING" id="43151.W5JDT7"/>
<evidence type="ECO:0000256" key="5">
    <source>
        <dbReference type="ARBA" id="ARBA00023157"/>
    </source>
</evidence>
<dbReference type="EnsemblMetazoa" id="ADAC005767-RA">
    <property type="protein sequence ID" value="ADAC005767-PA"/>
    <property type="gene ID" value="ADAC005767"/>
</dbReference>
<reference evidence="9" key="4">
    <citation type="submission" date="2015-06" db="UniProtKB">
        <authorList>
            <consortium name="EnsemblMetazoa"/>
        </authorList>
    </citation>
    <scope>IDENTIFICATION</scope>
</reference>
<keyword evidence="10" id="KW-1185">Reference proteome</keyword>
<gene>
    <name evidence="8" type="ORF">AND_005767</name>
</gene>
<accession>W5JDT7</accession>
<feature type="signal peptide" evidence="6">
    <location>
        <begin position="1"/>
        <end position="20"/>
    </location>
</feature>
<feature type="domain" description="MD-2-related lipid-recognition" evidence="7">
    <location>
        <begin position="23"/>
        <end position="144"/>
    </location>
</feature>
<dbReference type="AlphaFoldDB" id="W5JDT7"/>
<keyword evidence="3" id="KW-0964">Secreted</keyword>
<dbReference type="GO" id="GO:0032934">
    <property type="term" value="F:sterol binding"/>
    <property type="evidence" value="ECO:0007669"/>
    <property type="project" value="InterPro"/>
</dbReference>
<evidence type="ECO:0000313" key="9">
    <source>
        <dbReference type="EnsemblMetazoa" id="ADAC005767-PA"/>
    </source>
</evidence>
<protein>
    <submittedName>
        <fullName evidence="8">MPA2 allergen</fullName>
    </submittedName>
</protein>
<dbReference type="Pfam" id="PF02221">
    <property type="entry name" value="E1_DerP2_DerF2"/>
    <property type="match status" value="2"/>
</dbReference>
<evidence type="ECO:0000259" key="7">
    <source>
        <dbReference type="SMART" id="SM00737"/>
    </source>
</evidence>
<dbReference type="EMBL" id="ADMH02001445">
    <property type="protein sequence ID" value="ETN62532.1"/>
    <property type="molecule type" value="Genomic_DNA"/>
</dbReference>
<dbReference type="InterPro" id="IPR033916">
    <property type="entry name" value="ML_Npc2-like"/>
</dbReference>
<dbReference type="InterPro" id="IPR039670">
    <property type="entry name" value="NPC2-like"/>
</dbReference>
<comment type="subcellular location">
    <subcellularLocation>
        <location evidence="1">Secreted</location>
    </subcellularLocation>
</comment>
<dbReference type="CDD" id="cd00916">
    <property type="entry name" value="Npc2_like"/>
    <property type="match status" value="2"/>
</dbReference>
<evidence type="ECO:0000313" key="10">
    <source>
        <dbReference type="Proteomes" id="UP000000673"/>
    </source>
</evidence>
<proteinExistence type="inferred from homology"/>
<dbReference type="FunFam" id="2.60.40.770:FF:000001">
    <property type="entry name" value="NPC intracellular cholesterol transporter 2"/>
    <property type="match status" value="2"/>
</dbReference>
<dbReference type="InterPro" id="IPR014756">
    <property type="entry name" value="Ig_E-set"/>
</dbReference>
<feature type="chain" id="PRO_5010155288" evidence="6">
    <location>
        <begin position="21"/>
        <end position="306"/>
    </location>
</feature>
<keyword evidence="5" id="KW-1015">Disulfide bond</keyword>
<organism evidence="8">
    <name type="scientific">Anopheles darlingi</name>
    <name type="common">Mosquito</name>
    <dbReference type="NCBI Taxonomy" id="43151"/>
    <lineage>
        <taxon>Eukaryota</taxon>
        <taxon>Metazoa</taxon>
        <taxon>Ecdysozoa</taxon>
        <taxon>Arthropoda</taxon>
        <taxon>Hexapoda</taxon>
        <taxon>Insecta</taxon>
        <taxon>Pterygota</taxon>
        <taxon>Neoptera</taxon>
        <taxon>Endopterygota</taxon>
        <taxon>Diptera</taxon>
        <taxon>Nematocera</taxon>
        <taxon>Culicoidea</taxon>
        <taxon>Culicidae</taxon>
        <taxon>Anophelinae</taxon>
        <taxon>Anopheles</taxon>
    </lineage>
</organism>
<reference evidence="8" key="3">
    <citation type="journal article" date="2013" name="Nucleic Acids Res.">
        <title>The genome of Anopheles darlingi, the main neotropical malaria vector.</title>
        <authorList>
            <person name="Marinotti O."/>
            <person name="Cerqueira G.C."/>
            <person name="de Almeida L.G."/>
            <person name="Ferro M.I."/>
            <person name="Loreto E.L."/>
            <person name="Zaha A."/>
            <person name="Teixeira S.M."/>
            <person name="Wespiser A.R."/>
            <person name="Almeida E Silva A."/>
            <person name="Schlindwein A.D."/>
            <person name="Pacheco A.C."/>
            <person name="Silva A.L."/>
            <person name="Graveley B.R."/>
            <person name="Walenz B.P."/>
            <person name="Lima Bde A."/>
            <person name="Ribeiro C.A."/>
            <person name="Nunes-Silva C.G."/>
            <person name="de Carvalho C.R."/>
            <person name="Soares C.M."/>
            <person name="de Menezes C.B."/>
            <person name="Matiolli C."/>
            <person name="Caffrey D."/>
            <person name="Araujo D.A."/>
            <person name="de Oliveira D.M."/>
            <person name="Golenbock D."/>
            <person name="Grisard E.C."/>
            <person name="Fantinatti-Garboggini F."/>
            <person name="de Carvalho F.M."/>
            <person name="Barcellos F.G."/>
            <person name="Prosdocimi F."/>
            <person name="May G."/>
            <person name="Azevedo Junior G.M."/>
            <person name="Guimaraes G.M."/>
            <person name="Goldman G.H."/>
            <person name="Padilha I.Q."/>
            <person name="Batista Jda S."/>
            <person name="Ferro J.A."/>
            <person name="Ribeiro J.M."/>
            <person name="Fietto J.L."/>
            <person name="Dabbas K.M."/>
            <person name="Cerdeira L."/>
            <person name="Agnez-Lima L.F."/>
            <person name="Brocchi M."/>
            <person name="de Carvalho M.O."/>
            <person name="Teixeira Mde M."/>
            <person name="Diniz Maia Mde M."/>
            <person name="Goldman M.H."/>
            <person name="Cruz Schneider M.P."/>
            <person name="Felipe M.S."/>
            <person name="Hungria M."/>
            <person name="Nicolas M.F."/>
            <person name="Pereira M."/>
            <person name="Montes M.A."/>
            <person name="Cantao M.E."/>
            <person name="Vincentz M."/>
            <person name="Rafael M.S."/>
            <person name="Silverman N."/>
            <person name="Stoco P.H."/>
            <person name="Souza R.C."/>
            <person name="Vicentini R."/>
            <person name="Gazzinelli R.T."/>
            <person name="Neves Rde O."/>
            <person name="Silva R."/>
            <person name="Astolfi-Filho S."/>
            <person name="Maciel T.E."/>
            <person name="Urmenyi T.P."/>
            <person name="Tadei W.P."/>
            <person name="Camargo E.P."/>
            <person name="de Vasconcelos A.T."/>
        </authorList>
    </citation>
    <scope>NUCLEOTIDE SEQUENCE</scope>
</reference>
<feature type="domain" description="MD-2-related lipid-recognition" evidence="7">
    <location>
        <begin position="170"/>
        <end position="295"/>
    </location>
</feature>
<dbReference type="GO" id="GO:0032367">
    <property type="term" value="P:intracellular cholesterol transport"/>
    <property type="evidence" value="ECO:0007669"/>
    <property type="project" value="InterPro"/>
</dbReference>
<dbReference type="SMART" id="SM00737">
    <property type="entry name" value="ML"/>
    <property type="match status" value="2"/>
</dbReference>
<dbReference type="OMA" id="GEPITCF"/>
<evidence type="ECO:0000256" key="4">
    <source>
        <dbReference type="ARBA" id="ARBA00022729"/>
    </source>
</evidence>
<keyword evidence="4 6" id="KW-0732">Signal</keyword>
<reference evidence="8" key="2">
    <citation type="submission" date="2010-05" db="EMBL/GenBank/DDBJ databases">
        <authorList>
            <person name="Almeida L.G."/>
            <person name="Nicolas M.F."/>
            <person name="Souza R.C."/>
            <person name="Vasconcelos A.T.R."/>
        </authorList>
    </citation>
    <scope>NUCLEOTIDE SEQUENCE</scope>
</reference>
<evidence type="ECO:0000256" key="6">
    <source>
        <dbReference type="SAM" id="SignalP"/>
    </source>
</evidence>
<dbReference type="PANTHER" id="PTHR11306">
    <property type="entry name" value="NIEMANN PICK TYPE C2 PROTEIN NPC2-RELATED"/>
    <property type="match status" value="1"/>
</dbReference>
<evidence type="ECO:0000256" key="2">
    <source>
        <dbReference type="ARBA" id="ARBA00006370"/>
    </source>
</evidence>
<evidence type="ECO:0000256" key="3">
    <source>
        <dbReference type="ARBA" id="ARBA00022525"/>
    </source>
</evidence>
<dbReference type="Proteomes" id="UP000000673">
    <property type="component" value="Unassembled WGS sequence"/>
</dbReference>
<evidence type="ECO:0000313" key="8">
    <source>
        <dbReference type="EMBL" id="ETN62532.1"/>
    </source>
</evidence>
<name>W5JDT7_ANODA</name>
<sequence>MLRYAVLLVALVASASLTEGLETRACGSVVHPSRVQISGCTEMPCNLIRGSDVSMELDFVSPRASATLHYEVIATALGITAAYELPADRANACNWLSGSACPISQNEDITATLSMPVLPIYPLVSLQIQHCNCSSKVLSVDVPFTQPPVKMIRALLLIALVPALAYANVGRACTGGRPQATNVMIEGCTAPPCDLVRGQNVIAYIDFTTDRFVAEMTTIPTATALGVTAPYPLPGEFAETCRWLEGTSCPLSPNEDVTYRLTIPVLSIYPLVSLSIEIDIVDEAGDSVTCFMVDAQVVPAGRALKN</sequence>
<reference evidence="8 10" key="1">
    <citation type="journal article" date="2010" name="BMC Genomics">
        <title>Combination of measures distinguishes pre-miRNAs from other stem-loops in the genome of the newly sequenced Anopheles darlingi.</title>
        <authorList>
            <person name="Mendes N.D."/>
            <person name="Freitas A.T."/>
            <person name="Vasconcelos A.T."/>
            <person name="Sagot M.F."/>
        </authorList>
    </citation>
    <scope>NUCLEOTIDE SEQUENCE</scope>
</reference>
<dbReference type="VEuPathDB" id="VectorBase:ADAC005767"/>
<dbReference type="PANTHER" id="PTHR11306:SF36">
    <property type="entry name" value="NIEMANN-PICK TYPE C-2C-RELATED"/>
    <property type="match status" value="1"/>
</dbReference>
<dbReference type="InterPro" id="IPR003172">
    <property type="entry name" value="ML_dom"/>
</dbReference>
<comment type="similarity">
    <text evidence="2">Belongs to the NPC2 family.</text>
</comment>
<dbReference type="HOGENOM" id="CLU_909786_0_0_1"/>
<evidence type="ECO:0000256" key="1">
    <source>
        <dbReference type="ARBA" id="ARBA00004613"/>
    </source>
</evidence>
<dbReference type="Gene3D" id="2.60.40.770">
    <property type="match status" value="2"/>
</dbReference>
<dbReference type="VEuPathDB" id="VectorBase:ADAR2_003385"/>